<gene>
    <name evidence="2" type="ORF">MS3_07695</name>
</gene>
<organism evidence="2">
    <name type="scientific">Schistosoma haematobium</name>
    <name type="common">Blood fluke</name>
    <dbReference type="NCBI Taxonomy" id="6185"/>
    <lineage>
        <taxon>Eukaryota</taxon>
        <taxon>Metazoa</taxon>
        <taxon>Spiralia</taxon>
        <taxon>Lophotrochozoa</taxon>
        <taxon>Platyhelminthes</taxon>
        <taxon>Trematoda</taxon>
        <taxon>Digenea</taxon>
        <taxon>Strigeidida</taxon>
        <taxon>Schistosomatoidea</taxon>
        <taxon>Schistosomatidae</taxon>
        <taxon>Schistosoma</taxon>
    </lineage>
</organism>
<accession>A0A095CAB6</accession>
<reference evidence="2" key="1">
    <citation type="journal article" date="2012" name="Nat. Genet.">
        <title>Whole-genome sequence of Schistosoma haematobium.</title>
        <authorList>
            <person name="Young N.D."/>
            <person name="Jex A.R."/>
            <person name="Li B."/>
            <person name="Liu S."/>
            <person name="Yang L."/>
            <person name="Xiong Z."/>
            <person name="Li Y."/>
            <person name="Cantacessi C."/>
            <person name="Hall R.S."/>
            <person name="Xu X."/>
            <person name="Chen F."/>
            <person name="Wu X."/>
            <person name="Zerlotini A."/>
            <person name="Oliveira G."/>
            <person name="Hofmann A."/>
            <person name="Zhang G."/>
            <person name="Fang X."/>
            <person name="Kang Y."/>
            <person name="Campbell B.E."/>
            <person name="Loukas A."/>
            <person name="Ranganathan S."/>
            <person name="Rollinson D."/>
            <person name="Rinaldi G."/>
            <person name="Brindley P.J."/>
            <person name="Yang H."/>
            <person name="Wang J."/>
            <person name="Wang J."/>
            <person name="Gasser R.B."/>
        </authorList>
    </citation>
    <scope>NUCLEOTIDE SEQUENCE [LARGE SCALE GENOMIC DNA]</scope>
</reference>
<sequence length="397" mass="43887">MSSKFKKDSYNLKHPPFTATPPPPPPPSSSSSPSSLLNKQNKKMIKRSVTFEQSINSKSLLSPMTSTFSSSSSSSSPISQCCTHLCNKQNTYTFSYLLRVNPPILPGDILNYLGFTKSTSATTTTTTSTPILSRSNVNANSTGKVKVIICINQEYNNRNHNHNNQGLAITATTALKTVGSLFSSNSPLNTIHLKVNKSTCDFSSNSSSSSCIQIDDNKRSITLLDPTPSRRRRGIGGVVRNYKFDNIVTQDTLKVKVIICINQEYNNRNHNHNNQGLAITATTALKTVGSLFSSNSPLNTIHLKVNKSTCDFSSNSSSSSCIQIDDNKRSITLLDPTPSRRRRGIGGVVRNYKFDNIVTQDTLKVCYCFSIEKNIYCVLTLYVMYFLCTFRIHLDKV</sequence>
<dbReference type="STRING" id="6185.A0A095CAB6"/>
<proteinExistence type="predicted"/>
<dbReference type="AlphaFoldDB" id="A0A095CAB6"/>
<protein>
    <submittedName>
        <fullName evidence="2">Uncharacterized protein</fullName>
    </submittedName>
</protein>
<feature type="compositionally biased region" description="Basic and acidic residues" evidence="1">
    <location>
        <begin position="1"/>
        <end position="11"/>
    </location>
</feature>
<evidence type="ECO:0000256" key="1">
    <source>
        <dbReference type="SAM" id="MobiDB-lite"/>
    </source>
</evidence>
<name>A0A095CAB6_SCHHA</name>
<dbReference type="EMBL" id="KL251168">
    <property type="protein sequence ID" value="KGB39278.1"/>
    <property type="molecule type" value="Genomic_DNA"/>
</dbReference>
<feature type="region of interest" description="Disordered" evidence="1">
    <location>
        <begin position="1"/>
        <end position="41"/>
    </location>
</feature>
<feature type="compositionally biased region" description="Pro residues" evidence="1">
    <location>
        <begin position="18"/>
        <end position="28"/>
    </location>
</feature>
<evidence type="ECO:0000313" key="2">
    <source>
        <dbReference type="EMBL" id="KGB39278.1"/>
    </source>
</evidence>